<dbReference type="InterPro" id="IPR005835">
    <property type="entry name" value="NTP_transferase_dom"/>
</dbReference>
<evidence type="ECO:0000256" key="4">
    <source>
        <dbReference type="ARBA" id="ARBA00022490"/>
    </source>
</evidence>
<dbReference type="InterPro" id="IPR029044">
    <property type="entry name" value="Nucleotide-diphossugar_trans"/>
</dbReference>
<organism evidence="12 13">
    <name type="scientific">Hibiscus sabdariffa</name>
    <name type="common">roselle</name>
    <dbReference type="NCBI Taxonomy" id="183260"/>
    <lineage>
        <taxon>Eukaryota</taxon>
        <taxon>Viridiplantae</taxon>
        <taxon>Streptophyta</taxon>
        <taxon>Embryophyta</taxon>
        <taxon>Tracheophyta</taxon>
        <taxon>Spermatophyta</taxon>
        <taxon>Magnoliopsida</taxon>
        <taxon>eudicotyledons</taxon>
        <taxon>Gunneridae</taxon>
        <taxon>Pentapetalae</taxon>
        <taxon>rosids</taxon>
        <taxon>malvids</taxon>
        <taxon>Malvales</taxon>
        <taxon>Malvaceae</taxon>
        <taxon>Malvoideae</taxon>
        <taxon>Hibiscus</taxon>
    </lineage>
</organism>
<keyword evidence="4" id="KW-0963">Cytoplasm</keyword>
<dbReference type="Proteomes" id="UP001472677">
    <property type="component" value="Unassembled WGS sequence"/>
</dbReference>
<dbReference type="InterPro" id="IPR001394">
    <property type="entry name" value="Peptidase_C19_UCH"/>
</dbReference>
<protein>
    <recommendedName>
        <fullName evidence="7">Translation initiation factor eIF2B subunit gamma</fullName>
    </recommendedName>
    <alternativeName>
        <fullName evidence="8">eIF2B GDP-GTP exchange factor subunit gamma</fullName>
    </alternativeName>
</protein>
<evidence type="ECO:0000259" key="11">
    <source>
        <dbReference type="PROSITE" id="PS50235"/>
    </source>
</evidence>
<comment type="caution">
    <text evidence="12">The sequence shown here is derived from an EMBL/GenBank/DDBJ whole genome shotgun (WGS) entry which is preliminary data.</text>
</comment>
<dbReference type="Pfam" id="PF00483">
    <property type="entry name" value="NTP_transferase"/>
    <property type="match status" value="1"/>
</dbReference>
<gene>
    <name evidence="12" type="ORF">V6N12_027391</name>
</gene>
<dbReference type="PANTHER" id="PTHR45989:SF1">
    <property type="entry name" value="TRANSLATION INITIATION FACTOR EIF-2B SUBUNIT GAMMA"/>
    <property type="match status" value="1"/>
</dbReference>
<keyword evidence="13" id="KW-1185">Reference proteome</keyword>
<evidence type="ECO:0000313" key="13">
    <source>
        <dbReference type="Proteomes" id="UP001472677"/>
    </source>
</evidence>
<evidence type="ECO:0000256" key="5">
    <source>
        <dbReference type="ARBA" id="ARBA00022540"/>
    </source>
</evidence>
<evidence type="ECO:0000256" key="2">
    <source>
        <dbReference type="ARBA" id="ARBA00007878"/>
    </source>
</evidence>
<dbReference type="SUPFAM" id="SSF54001">
    <property type="entry name" value="Cysteine proteinases"/>
    <property type="match status" value="1"/>
</dbReference>
<name>A0ABR2DXX0_9ROSI</name>
<sequence length="127" mass="14302">MDFQVVVLAGGNSKNLTPLISKDVPKPLLPVANCPVLYYVLHQLRQSNLKDLIVVVEGEDAALHVGGWISKTFVDGLHVEHNAFLVDYSAYDSKKEIDYVGLKNRGSTCYMNSLLQTLYHIPYFYKE</sequence>
<dbReference type="InterPro" id="IPR051960">
    <property type="entry name" value="eIF2B_gamma"/>
</dbReference>
<comment type="subunit">
    <text evidence="10">Component of the translation initiation factor 2B (eIF2B) complex which is a heterodecamer of two sets of five different subunits: alpha, beta, gamma, delta and epsilon. Subunits alpha, beta and delta comprise a regulatory subcomplex and subunits epsilon and gamma comprise a catalytic subcomplex. Within the complex, the hexameric regulatory complex resides at the center, with the two heterodimeric catalytic subcomplexes bound on opposite sides.</text>
</comment>
<evidence type="ECO:0000256" key="10">
    <source>
        <dbReference type="ARBA" id="ARBA00046432"/>
    </source>
</evidence>
<dbReference type="InterPro" id="IPR018200">
    <property type="entry name" value="USP_CS"/>
</dbReference>
<evidence type="ECO:0000256" key="1">
    <source>
        <dbReference type="ARBA" id="ARBA00004514"/>
    </source>
</evidence>
<keyword evidence="5" id="KW-0396">Initiation factor</keyword>
<evidence type="ECO:0000256" key="8">
    <source>
        <dbReference type="ARBA" id="ARBA00044229"/>
    </source>
</evidence>
<comment type="similarity">
    <text evidence="3">Belongs to the peptidase C19 family.</text>
</comment>
<reference evidence="12 13" key="1">
    <citation type="journal article" date="2024" name="G3 (Bethesda)">
        <title>Genome assembly of Hibiscus sabdariffa L. provides insights into metabolisms of medicinal natural products.</title>
        <authorList>
            <person name="Kim T."/>
        </authorList>
    </citation>
    <scope>NUCLEOTIDE SEQUENCE [LARGE SCALE GENOMIC DNA]</scope>
    <source>
        <strain evidence="12">TK-2024</strain>
        <tissue evidence="12">Old leaves</tissue>
    </source>
</reference>
<dbReference type="InterPro" id="IPR028889">
    <property type="entry name" value="USP"/>
</dbReference>
<dbReference type="PROSITE" id="PS00972">
    <property type="entry name" value="USP_1"/>
    <property type="match status" value="1"/>
</dbReference>
<evidence type="ECO:0000256" key="6">
    <source>
        <dbReference type="ARBA" id="ARBA00022917"/>
    </source>
</evidence>
<comment type="subcellular location">
    <subcellularLocation>
        <location evidence="1">Cytoplasm</location>
        <location evidence="1">Cytosol</location>
    </subcellularLocation>
</comment>
<dbReference type="EMBL" id="JBBPBM010000023">
    <property type="protein sequence ID" value="KAK8546615.1"/>
    <property type="molecule type" value="Genomic_DNA"/>
</dbReference>
<evidence type="ECO:0000256" key="7">
    <source>
        <dbReference type="ARBA" id="ARBA00044196"/>
    </source>
</evidence>
<dbReference type="PROSITE" id="PS50235">
    <property type="entry name" value="USP_3"/>
    <property type="match status" value="1"/>
</dbReference>
<comment type="similarity">
    <text evidence="2">Belongs to the eIF-2B gamma/epsilon subunits family.</text>
</comment>
<dbReference type="PANTHER" id="PTHR45989">
    <property type="entry name" value="TRANSLATION INITIATION FACTOR EIF-2B SUBUNIT GAMMA"/>
    <property type="match status" value="1"/>
</dbReference>
<evidence type="ECO:0000256" key="3">
    <source>
        <dbReference type="ARBA" id="ARBA00009085"/>
    </source>
</evidence>
<dbReference type="SUPFAM" id="SSF53448">
    <property type="entry name" value="Nucleotide-diphospho-sugar transferases"/>
    <property type="match status" value="1"/>
</dbReference>
<proteinExistence type="inferred from homology"/>
<evidence type="ECO:0000256" key="9">
    <source>
        <dbReference type="ARBA" id="ARBA00045373"/>
    </source>
</evidence>
<accession>A0ABR2DXX0</accession>
<keyword evidence="6" id="KW-0648">Protein biosynthesis</keyword>
<comment type="function">
    <text evidence="9">Acts as a component of the translation initiation factor 2B (eIF2B) complex, which catalyzes the exchange of GDP for GTP on the eukaryotic initiation factor 2 (eIF2) complex gamma subunit. Its guanine nucleotide exchange factor activity is repressed when bound to eIF2 complex phosphorylated on the alpha subunit, thereby limiting the amount of methionyl-initiator methionine tRNA available to the ribosome and consequently global translation is repressed.</text>
</comment>
<evidence type="ECO:0000313" key="12">
    <source>
        <dbReference type="EMBL" id="KAK8546615.1"/>
    </source>
</evidence>
<dbReference type="InterPro" id="IPR038765">
    <property type="entry name" value="Papain-like_cys_pep_sf"/>
</dbReference>
<dbReference type="Gene3D" id="3.90.550.10">
    <property type="entry name" value="Spore Coat Polysaccharide Biosynthesis Protein SpsA, Chain A"/>
    <property type="match status" value="1"/>
</dbReference>
<dbReference type="Gene3D" id="3.90.70.10">
    <property type="entry name" value="Cysteine proteinases"/>
    <property type="match status" value="1"/>
</dbReference>
<dbReference type="Pfam" id="PF00443">
    <property type="entry name" value="UCH"/>
    <property type="match status" value="1"/>
</dbReference>
<feature type="domain" description="USP" evidence="11">
    <location>
        <begin position="100"/>
        <end position="127"/>
    </location>
</feature>